<gene>
    <name evidence="1" type="ORF">ACFPN2_13320</name>
</gene>
<comment type="caution">
    <text evidence="1">The sequence shown here is derived from an EMBL/GenBank/DDBJ whole genome shotgun (WGS) entry which is preliminary data.</text>
</comment>
<dbReference type="Proteomes" id="UP001595904">
    <property type="component" value="Unassembled WGS sequence"/>
</dbReference>
<dbReference type="InterPro" id="IPR052705">
    <property type="entry name" value="Gliding_Motility_GTPase"/>
</dbReference>
<dbReference type="Pfam" id="PF00071">
    <property type="entry name" value="Ras"/>
    <property type="match status" value="1"/>
</dbReference>
<dbReference type="Gene3D" id="3.40.50.300">
    <property type="entry name" value="P-loop containing nucleotide triphosphate hydrolases"/>
    <property type="match status" value="1"/>
</dbReference>
<dbReference type="InterPro" id="IPR027417">
    <property type="entry name" value="P-loop_NTPase"/>
</dbReference>
<keyword evidence="2" id="KW-1185">Reference proteome</keyword>
<evidence type="ECO:0000313" key="2">
    <source>
        <dbReference type="Proteomes" id="UP001595904"/>
    </source>
</evidence>
<protein>
    <submittedName>
        <fullName evidence="1">ATP/GTP-binding protein</fullName>
    </submittedName>
</protein>
<dbReference type="RefSeq" id="WP_380597254.1">
    <property type="nucleotide sequence ID" value="NZ_JBHSDU010000003.1"/>
</dbReference>
<reference evidence="2" key="1">
    <citation type="journal article" date="2019" name="Int. J. Syst. Evol. Microbiol.">
        <title>The Global Catalogue of Microorganisms (GCM) 10K type strain sequencing project: providing services to taxonomists for standard genome sequencing and annotation.</title>
        <authorList>
            <consortium name="The Broad Institute Genomics Platform"/>
            <consortium name="The Broad Institute Genome Sequencing Center for Infectious Disease"/>
            <person name="Wu L."/>
            <person name="Ma J."/>
        </authorList>
    </citation>
    <scope>NUCLEOTIDE SEQUENCE [LARGE SCALE GENOMIC DNA]</scope>
    <source>
        <strain evidence="2">CGMCC 1.10759</strain>
    </source>
</reference>
<evidence type="ECO:0000313" key="1">
    <source>
        <dbReference type="EMBL" id="MFC4310065.1"/>
    </source>
</evidence>
<dbReference type="CDD" id="cd00882">
    <property type="entry name" value="Ras_like_GTPase"/>
    <property type="match status" value="1"/>
</dbReference>
<dbReference type="SUPFAM" id="SSF52540">
    <property type="entry name" value="P-loop containing nucleoside triphosphate hydrolases"/>
    <property type="match status" value="1"/>
</dbReference>
<name>A0ABV8STM0_9GAMM</name>
<dbReference type="EMBL" id="JBHSDU010000003">
    <property type="protein sequence ID" value="MFC4310065.1"/>
    <property type="molecule type" value="Genomic_DNA"/>
</dbReference>
<proteinExistence type="predicted"/>
<dbReference type="InterPro" id="IPR001806">
    <property type="entry name" value="Small_GTPase"/>
</dbReference>
<organism evidence="1 2">
    <name type="scientific">Steroidobacter flavus</name>
    <dbReference type="NCBI Taxonomy" id="1842136"/>
    <lineage>
        <taxon>Bacteria</taxon>
        <taxon>Pseudomonadati</taxon>
        <taxon>Pseudomonadota</taxon>
        <taxon>Gammaproteobacteria</taxon>
        <taxon>Steroidobacterales</taxon>
        <taxon>Steroidobacteraceae</taxon>
        <taxon>Steroidobacter</taxon>
    </lineage>
</organism>
<sequence length="184" mass="20014">MSIASELKIVFTGPMGAGKTTAITAVSDFPPVSTEMQNNDQQSFAKESTTVALDLGQIGLADGTVVRLYGTPGQERFSFMWEIVGRGSMGVILLLDGTSPTVLADLKTYAEVFRRIAPDQPFVVGVGRTRPDDYTQIDACMRVIESMQFSAPVFSVDVRKREDVLLLIETLLATLEVSQPEFAT</sequence>
<dbReference type="PANTHER" id="PTHR42708:SF1">
    <property type="entry name" value="GLIDING MOTILITY PROTEIN MGLA"/>
    <property type="match status" value="1"/>
</dbReference>
<accession>A0ABV8STM0</accession>
<dbReference type="PANTHER" id="PTHR42708">
    <property type="entry name" value="ATP/GTP-BINDING PROTEIN-RELATED"/>
    <property type="match status" value="1"/>
</dbReference>